<sequence>MTRTERASYPRALMKDRSESRSGLATNIRKSGGGQHNWGKINDEFQNEALADEEVRREEEEEGLSTISPPRERSPDATLANRITVVRSGFKSFQV</sequence>
<keyword evidence="3" id="KW-1185">Reference proteome</keyword>
<comment type="caution">
    <text evidence="2">The sequence shown here is derived from an EMBL/GenBank/DDBJ whole genome shotgun (WGS) entry which is preliminary data.</text>
</comment>
<dbReference type="EMBL" id="JADNYJ010000060">
    <property type="protein sequence ID" value="KAF8895829.1"/>
    <property type="molecule type" value="Genomic_DNA"/>
</dbReference>
<evidence type="ECO:0000313" key="2">
    <source>
        <dbReference type="EMBL" id="KAF8895829.1"/>
    </source>
</evidence>
<organism evidence="2 3">
    <name type="scientific">Gymnopilus junonius</name>
    <name type="common">Spectacular rustgill mushroom</name>
    <name type="synonym">Gymnopilus spectabilis subsp. junonius</name>
    <dbReference type="NCBI Taxonomy" id="109634"/>
    <lineage>
        <taxon>Eukaryota</taxon>
        <taxon>Fungi</taxon>
        <taxon>Dikarya</taxon>
        <taxon>Basidiomycota</taxon>
        <taxon>Agaricomycotina</taxon>
        <taxon>Agaricomycetes</taxon>
        <taxon>Agaricomycetidae</taxon>
        <taxon>Agaricales</taxon>
        <taxon>Agaricineae</taxon>
        <taxon>Hymenogastraceae</taxon>
        <taxon>Gymnopilus</taxon>
    </lineage>
</organism>
<feature type="compositionally biased region" description="Basic and acidic residues" evidence="1">
    <location>
        <begin position="1"/>
        <end position="20"/>
    </location>
</feature>
<accession>A0A9P5TMP0</accession>
<evidence type="ECO:0000256" key="1">
    <source>
        <dbReference type="SAM" id="MobiDB-lite"/>
    </source>
</evidence>
<dbReference type="OrthoDB" id="2562681at2759"/>
<dbReference type="Proteomes" id="UP000724874">
    <property type="component" value="Unassembled WGS sequence"/>
</dbReference>
<proteinExistence type="predicted"/>
<feature type="region of interest" description="Disordered" evidence="1">
    <location>
        <begin position="54"/>
        <end position="76"/>
    </location>
</feature>
<name>A0A9P5TMP0_GYMJU</name>
<evidence type="ECO:0000313" key="3">
    <source>
        <dbReference type="Proteomes" id="UP000724874"/>
    </source>
</evidence>
<reference evidence="2" key="1">
    <citation type="submission" date="2020-11" db="EMBL/GenBank/DDBJ databases">
        <authorList>
            <consortium name="DOE Joint Genome Institute"/>
            <person name="Ahrendt S."/>
            <person name="Riley R."/>
            <person name="Andreopoulos W."/>
            <person name="LaButti K."/>
            <person name="Pangilinan J."/>
            <person name="Ruiz-duenas F.J."/>
            <person name="Barrasa J.M."/>
            <person name="Sanchez-Garcia M."/>
            <person name="Camarero S."/>
            <person name="Miyauchi S."/>
            <person name="Serrano A."/>
            <person name="Linde D."/>
            <person name="Babiker R."/>
            <person name="Drula E."/>
            <person name="Ayuso-Fernandez I."/>
            <person name="Pacheco R."/>
            <person name="Padilla G."/>
            <person name="Ferreira P."/>
            <person name="Barriuso J."/>
            <person name="Kellner H."/>
            <person name="Castanera R."/>
            <person name="Alfaro M."/>
            <person name="Ramirez L."/>
            <person name="Pisabarro A.G."/>
            <person name="Kuo A."/>
            <person name="Tritt A."/>
            <person name="Lipzen A."/>
            <person name="He G."/>
            <person name="Yan M."/>
            <person name="Ng V."/>
            <person name="Cullen D."/>
            <person name="Martin F."/>
            <person name="Rosso M.-N."/>
            <person name="Henrissat B."/>
            <person name="Hibbett D."/>
            <person name="Martinez A.T."/>
            <person name="Grigoriev I.V."/>
        </authorList>
    </citation>
    <scope>NUCLEOTIDE SEQUENCE</scope>
    <source>
        <strain evidence="2">AH 44721</strain>
    </source>
</reference>
<protein>
    <recommendedName>
        <fullName evidence="4">Hyaluronan/mRNA-binding protein domain-containing protein</fullName>
    </recommendedName>
</protein>
<feature type="region of interest" description="Disordered" evidence="1">
    <location>
        <begin position="1"/>
        <end position="39"/>
    </location>
</feature>
<evidence type="ECO:0008006" key="4">
    <source>
        <dbReference type="Google" id="ProtNLM"/>
    </source>
</evidence>
<gene>
    <name evidence="2" type="ORF">CPB84DRAFT_1781921</name>
</gene>
<dbReference type="AlphaFoldDB" id="A0A9P5TMP0"/>